<gene>
    <name evidence="1" type="ORF">PAXRUDRAFT_165485</name>
</gene>
<evidence type="ECO:0000313" key="2">
    <source>
        <dbReference type="Proteomes" id="UP000054538"/>
    </source>
</evidence>
<dbReference type="OrthoDB" id="2682516at2759"/>
<keyword evidence="2" id="KW-1185">Reference proteome</keyword>
<feature type="non-terminal residue" evidence="1">
    <location>
        <position position="1"/>
    </location>
</feature>
<proteinExistence type="predicted"/>
<organism evidence="1 2">
    <name type="scientific">Paxillus rubicundulus Ve08.2h10</name>
    <dbReference type="NCBI Taxonomy" id="930991"/>
    <lineage>
        <taxon>Eukaryota</taxon>
        <taxon>Fungi</taxon>
        <taxon>Dikarya</taxon>
        <taxon>Basidiomycota</taxon>
        <taxon>Agaricomycotina</taxon>
        <taxon>Agaricomycetes</taxon>
        <taxon>Agaricomycetidae</taxon>
        <taxon>Boletales</taxon>
        <taxon>Paxilineae</taxon>
        <taxon>Paxillaceae</taxon>
        <taxon>Paxillus</taxon>
    </lineage>
</organism>
<evidence type="ECO:0000313" key="1">
    <source>
        <dbReference type="EMBL" id="KIK77890.1"/>
    </source>
</evidence>
<reference evidence="2" key="2">
    <citation type="submission" date="2015-01" db="EMBL/GenBank/DDBJ databases">
        <title>Evolutionary Origins and Diversification of the Mycorrhizal Mutualists.</title>
        <authorList>
            <consortium name="DOE Joint Genome Institute"/>
            <consortium name="Mycorrhizal Genomics Consortium"/>
            <person name="Kohler A."/>
            <person name="Kuo A."/>
            <person name="Nagy L.G."/>
            <person name="Floudas D."/>
            <person name="Copeland A."/>
            <person name="Barry K.W."/>
            <person name="Cichocki N."/>
            <person name="Veneault-Fourrey C."/>
            <person name="LaButti K."/>
            <person name="Lindquist E.A."/>
            <person name="Lipzen A."/>
            <person name="Lundell T."/>
            <person name="Morin E."/>
            <person name="Murat C."/>
            <person name="Riley R."/>
            <person name="Ohm R."/>
            <person name="Sun H."/>
            <person name="Tunlid A."/>
            <person name="Henrissat B."/>
            <person name="Grigoriev I.V."/>
            <person name="Hibbett D.S."/>
            <person name="Martin F."/>
        </authorList>
    </citation>
    <scope>NUCLEOTIDE SEQUENCE [LARGE SCALE GENOMIC DNA]</scope>
    <source>
        <strain evidence="2">Ve08.2h10</strain>
    </source>
</reference>
<sequence>YSGNAVSNYVNSMRAWHTVHGLEWALNNTKTEALLKAASSLAPPQSKRPPREPYTVNLLISIRNHLDLTSPLHAAVFTCLTTVFYAMAHMGKLTTKPCCLSTPSLTSSLLTYV</sequence>
<accession>A0A0D0DIJ1</accession>
<reference evidence="1 2" key="1">
    <citation type="submission" date="2014-04" db="EMBL/GenBank/DDBJ databases">
        <authorList>
            <consortium name="DOE Joint Genome Institute"/>
            <person name="Kuo A."/>
            <person name="Kohler A."/>
            <person name="Jargeat P."/>
            <person name="Nagy L.G."/>
            <person name="Floudas D."/>
            <person name="Copeland A."/>
            <person name="Barry K.W."/>
            <person name="Cichocki N."/>
            <person name="Veneault-Fourrey C."/>
            <person name="LaButti K."/>
            <person name="Lindquist E.A."/>
            <person name="Lipzen A."/>
            <person name="Lundell T."/>
            <person name="Morin E."/>
            <person name="Murat C."/>
            <person name="Sun H."/>
            <person name="Tunlid A."/>
            <person name="Henrissat B."/>
            <person name="Grigoriev I.V."/>
            <person name="Hibbett D.S."/>
            <person name="Martin F."/>
            <person name="Nordberg H.P."/>
            <person name="Cantor M.N."/>
            <person name="Hua S.X."/>
        </authorList>
    </citation>
    <scope>NUCLEOTIDE SEQUENCE [LARGE SCALE GENOMIC DNA]</scope>
    <source>
        <strain evidence="1 2">Ve08.2h10</strain>
    </source>
</reference>
<dbReference type="EMBL" id="KN826797">
    <property type="protein sequence ID" value="KIK77890.1"/>
    <property type="molecule type" value="Genomic_DNA"/>
</dbReference>
<dbReference type="STRING" id="930991.A0A0D0DIJ1"/>
<dbReference type="Proteomes" id="UP000054538">
    <property type="component" value="Unassembled WGS sequence"/>
</dbReference>
<protein>
    <submittedName>
        <fullName evidence="1">Uncharacterized protein</fullName>
    </submittedName>
</protein>
<name>A0A0D0DIJ1_9AGAM</name>
<dbReference type="HOGENOM" id="CLU_2139438_0_0_1"/>
<dbReference type="InParanoid" id="A0A0D0DIJ1"/>
<dbReference type="AlphaFoldDB" id="A0A0D0DIJ1"/>